<sequence length="438" mass="49003">MASEWQKVRFGEIYDIPSRNGLTKPKNIRGHGVKFINMGEVFAHDRIFNVLCDRVPITSKEKETSLLANNDLLFARQSLVLSGAGKCSIFLGDQETVAFESHLIRVRINNKLACPLFLFYLFKSSIGRSLIWNITEQGAGQSGIRGSDLENITFKLPLLKEQKAIAHILGSLDDKIELNRQMNATLEAMAQALFKSWFVDFDPVLDNALAAGNPIPDELQSKAAARLAVGDARKPLPAEIQALFPSSFILTEEMGWIPEGWEDLNLSSLLEIKYGKDHKALNEGTIPVYGSGGLMRYVDSALFSGESILIPRKGTLSNLMYVNETFWTVDTMFYSVPKLENTAKFLFYFLKTFDFNSMNVGSAVPSMTTKVLNELKVIKPSAVILEAFEKYLSTLFQKNKNLQNENKYLTNLRDTLLPKLLSGELRIPDAENLAAEVL</sequence>
<dbReference type="GO" id="GO:0004519">
    <property type="term" value="F:endonuclease activity"/>
    <property type="evidence" value="ECO:0007669"/>
    <property type="project" value="UniProtKB-KW"/>
</dbReference>
<feature type="domain" description="Type I restriction modification DNA specificity" evidence="4">
    <location>
        <begin position="258"/>
        <end position="404"/>
    </location>
</feature>
<dbReference type="PANTHER" id="PTHR30408:SF13">
    <property type="entry name" value="TYPE I RESTRICTION ENZYME HINDI SPECIFICITY SUBUNIT"/>
    <property type="match status" value="1"/>
</dbReference>
<keyword evidence="3" id="KW-0238">DNA-binding</keyword>
<evidence type="ECO:0000256" key="1">
    <source>
        <dbReference type="ARBA" id="ARBA00010923"/>
    </source>
</evidence>
<evidence type="ECO:0000259" key="4">
    <source>
        <dbReference type="Pfam" id="PF01420"/>
    </source>
</evidence>
<dbReference type="AlphaFoldDB" id="A0AA95KJ25"/>
<organism evidence="5">
    <name type="scientific">Candidatus Thiocaldithrix dubininis</name>
    <dbReference type="NCBI Taxonomy" id="3080823"/>
    <lineage>
        <taxon>Bacteria</taxon>
        <taxon>Pseudomonadati</taxon>
        <taxon>Pseudomonadota</taxon>
        <taxon>Gammaproteobacteria</taxon>
        <taxon>Thiotrichales</taxon>
        <taxon>Thiotrichaceae</taxon>
        <taxon>Candidatus Thiocaldithrix</taxon>
    </lineage>
</organism>
<reference evidence="5" key="2">
    <citation type="submission" date="2023-04" db="EMBL/GenBank/DDBJ databases">
        <authorList>
            <person name="Beletskiy A.V."/>
            <person name="Mardanov A.V."/>
            <person name="Ravin N.V."/>
        </authorList>
    </citation>
    <scope>NUCLEOTIDE SEQUENCE</scope>
    <source>
        <strain evidence="5">GKL-01</strain>
    </source>
</reference>
<dbReference type="EC" id="3.1.21.-" evidence="5"/>
<dbReference type="InterPro" id="IPR044946">
    <property type="entry name" value="Restrct_endonuc_typeI_TRD_sf"/>
</dbReference>
<dbReference type="EMBL" id="CP124755">
    <property type="protein sequence ID" value="WGZ89867.1"/>
    <property type="molecule type" value="Genomic_DNA"/>
</dbReference>
<dbReference type="InterPro" id="IPR052021">
    <property type="entry name" value="Type-I_RS_S_subunit"/>
</dbReference>
<reference evidence="5" key="1">
    <citation type="journal article" date="2023" name="Int. J. Mol. Sci.">
        <title>Metagenomics Revealed a New Genus 'Candidatus Thiocaldithrix dubininis' gen. nov., sp. nov. and a New Species 'Candidatus Thiothrix putei' sp. nov. in the Family Thiotrichaceae, Some Members of Which Have Traits of Both Na+- and H+-Motive Energetics.</title>
        <authorList>
            <person name="Ravin N.V."/>
            <person name="Muntyan M.S."/>
            <person name="Smolyakov D.D."/>
            <person name="Rudenko T.S."/>
            <person name="Beletsky A.V."/>
            <person name="Mardanov A.V."/>
            <person name="Grabovich M.Y."/>
        </authorList>
    </citation>
    <scope>NUCLEOTIDE SEQUENCE</scope>
    <source>
        <strain evidence="5">GKL-01</strain>
    </source>
</reference>
<dbReference type="CDD" id="cd17288">
    <property type="entry name" value="RMtype1_S_LlaAI06ORF1089P_TRD1-CR1_like"/>
    <property type="match status" value="1"/>
</dbReference>
<feature type="domain" description="Type I restriction modification DNA specificity" evidence="4">
    <location>
        <begin position="3"/>
        <end position="187"/>
    </location>
</feature>
<gene>
    <name evidence="5" type="ORF">QJT80_10165</name>
</gene>
<dbReference type="GO" id="GO:0009307">
    <property type="term" value="P:DNA restriction-modification system"/>
    <property type="evidence" value="ECO:0007669"/>
    <property type="project" value="UniProtKB-KW"/>
</dbReference>
<dbReference type="KEGG" id="tdu:QJT80_10165"/>
<dbReference type="GO" id="GO:0003677">
    <property type="term" value="F:DNA binding"/>
    <property type="evidence" value="ECO:0007669"/>
    <property type="project" value="UniProtKB-KW"/>
</dbReference>
<keyword evidence="5" id="KW-0378">Hydrolase</keyword>
<dbReference type="InterPro" id="IPR000055">
    <property type="entry name" value="Restrct_endonuc_typeI_TRD"/>
</dbReference>
<dbReference type="Gene3D" id="3.90.220.20">
    <property type="entry name" value="DNA methylase specificity domains"/>
    <property type="match status" value="2"/>
</dbReference>
<dbReference type="Proteomes" id="UP001300672">
    <property type="component" value="Chromosome"/>
</dbReference>
<dbReference type="SUPFAM" id="SSF116734">
    <property type="entry name" value="DNA methylase specificity domain"/>
    <property type="match status" value="2"/>
</dbReference>
<evidence type="ECO:0000256" key="3">
    <source>
        <dbReference type="ARBA" id="ARBA00023125"/>
    </source>
</evidence>
<comment type="similarity">
    <text evidence="1">Belongs to the type-I restriction system S methylase family.</text>
</comment>
<name>A0AA95KJ25_9GAMM</name>
<keyword evidence="5" id="KW-0540">Nuclease</keyword>
<dbReference type="REBASE" id="965885">
    <property type="entry name" value="S.TduGKL01ORF10160P"/>
</dbReference>
<evidence type="ECO:0000256" key="2">
    <source>
        <dbReference type="ARBA" id="ARBA00022747"/>
    </source>
</evidence>
<dbReference type="PANTHER" id="PTHR30408">
    <property type="entry name" value="TYPE-1 RESTRICTION ENZYME ECOKI SPECIFICITY PROTEIN"/>
    <property type="match status" value="1"/>
</dbReference>
<dbReference type="Pfam" id="PF01420">
    <property type="entry name" value="Methylase_S"/>
    <property type="match status" value="2"/>
</dbReference>
<keyword evidence="5" id="KW-0255">Endonuclease</keyword>
<evidence type="ECO:0000313" key="5">
    <source>
        <dbReference type="EMBL" id="WGZ89867.1"/>
    </source>
</evidence>
<accession>A0AA95KJ25</accession>
<protein>
    <submittedName>
        <fullName evidence="5">Restriction endonuclease subunit S</fullName>
        <ecNumber evidence="5">3.1.21.-</ecNumber>
    </submittedName>
</protein>
<proteinExistence type="inferred from homology"/>
<keyword evidence="2" id="KW-0680">Restriction system</keyword>
<dbReference type="GO" id="GO:0016787">
    <property type="term" value="F:hydrolase activity"/>
    <property type="evidence" value="ECO:0007669"/>
    <property type="project" value="UniProtKB-KW"/>
</dbReference>
<dbReference type="CDD" id="cd17517">
    <property type="entry name" value="RMtype1_S_EcoKI_StySPI-TRD2-CR2_like"/>
    <property type="match status" value="1"/>
</dbReference>